<accession>A0ABQ5SFG8</accession>
<dbReference type="EMBL" id="BSDZ01000080">
    <property type="protein sequence ID" value="GLI68519.1"/>
    <property type="molecule type" value="Genomic_DNA"/>
</dbReference>
<feature type="non-terminal residue" evidence="1">
    <location>
        <position position="1"/>
    </location>
</feature>
<evidence type="ECO:0000313" key="2">
    <source>
        <dbReference type="Proteomes" id="UP001165090"/>
    </source>
</evidence>
<dbReference type="Proteomes" id="UP001165090">
    <property type="component" value="Unassembled WGS sequence"/>
</dbReference>
<protein>
    <submittedName>
        <fullName evidence="1">Uncharacterized protein</fullName>
    </submittedName>
</protein>
<organism evidence="1 2">
    <name type="scientific">Volvox africanus</name>
    <dbReference type="NCBI Taxonomy" id="51714"/>
    <lineage>
        <taxon>Eukaryota</taxon>
        <taxon>Viridiplantae</taxon>
        <taxon>Chlorophyta</taxon>
        <taxon>core chlorophytes</taxon>
        <taxon>Chlorophyceae</taxon>
        <taxon>CS clade</taxon>
        <taxon>Chlamydomonadales</taxon>
        <taxon>Volvocaceae</taxon>
        <taxon>Volvox</taxon>
    </lineage>
</organism>
<reference evidence="1 2" key="1">
    <citation type="journal article" date="2023" name="IScience">
        <title>Expanded male sex-determining region conserved during the evolution of homothallism in the green alga Volvox.</title>
        <authorList>
            <person name="Yamamoto K."/>
            <person name="Matsuzaki R."/>
            <person name="Mahakham W."/>
            <person name="Heman W."/>
            <person name="Sekimoto H."/>
            <person name="Kawachi M."/>
            <person name="Minakuchi Y."/>
            <person name="Toyoda A."/>
            <person name="Nozaki H."/>
        </authorList>
    </citation>
    <scope>NUCLEOTIDE SEQUENCE [LARGE SCALE GENOMIC DNA]</scope>
    <source>
        <strain evidence="1 2">NIES-4468</strain>
    </source>
</reference>
<name>A0ABQ5SFG8_9CHLO</name>
<evidence type="ECO:0000313" key="1">
    <source>
        <dbReference type="EMBL" id="GLI68519.1"/>
    </source>
</evidence>
<gene>
    <name evidence="1" type="ORF">VaNZ11_012966</name>
</gene>
<comment type="caution">
    <text evidence="1">The sequence shown here is derived from an EMBL/GenBank/DDBJ whole genome shotgun (WGS) entry which is preliminary data.</text>
</comment>
<proteinExistence type="predicted"/>
<sequence>YRIVGAAVLTYVYFHGQSYPATRFNYTDYYDDCALRNITASQTGLNDSSIDPSVVARLPDVLATSTTSGDLIAFNRTLYNATNGLIIDSEYCNYTSLSISESAGGAGSFALVPLFLMLLLSSTVNWVTRVPFSGWEGSMYSSMKDS</sequence>
<keyword evidence="2" id="KW-1185">Reference proteome</keyword>